<keyword evidence="3" id="KW-0902">Two-component regulatory system</keyword>
<dbReference type="InterPro" id="IPR011712">
    <property type="entry name" value="Sig_transdc_His_kin_sub3_dim/P"/>
</dbReference>
<dbReference type="Proteomes" id="UP000004030">
    <property type="component" value="Unassembled WGS sequence"/>
</dbReference>
<dbReference type="SMART" id="SM00387">
    <property type="entry name" value="HATPase_c"/>
    <property type="match status" value="1"/>
</dbReference>
<evidence type="ECO:0000313" key="9">
    <source>
        <dbReference type="EMBL" id="EHJ59025.1"/>
    </source>
</evidence>
<evidence type="ECO:0000256" key="2">
    <source>
        <dbReference type="ARBA" id="ARBA00022777"/>
    </source>
</evidence>
<dbReference type="Gene3D" id="3.40.50.2300">
    <property type="match status" value="1"/>
</dbReference>
<dbReference type="SUPFAM" id="SSF52172">
    <property type="entry name" value="CheY-like"/>
    <property type="match status" value="1"/>
</dbReference>
<dbReference type="CDD" id="cd16917">
    <property type="entry name" value="HATPase_UhpB-NarQ-NarX-like"/>
    <property type="match status" value="1"/>
</dbReference>
<dbReference type="RefSeq" id="WP_007014916.1">
    <property type="nucleotide sequence ID" value="NZ_AGFM01000063.1"/>
</dbReference>
<feature type="domain" description="PAS" evidence="7">
    <location>
        <begin position="153"/>
        <end position="226"/>
    </location>
</feature>
<dbReference type="Gene3D" id="1.20.5.1930">
    <property type="match status" value="1"/>
</dbReference>
<evidence type="ECO:0000256" key="4">
    <source>
        <dbReference type="PROSITE-ProRule" id="PRU00169"/>
    </source>
</evidence>
<dbReference type="Pfam" id="PF07730">
    <property type="entry name" value="HisKA_3"/>
    <property type="match status" value="1"/>
</dbReference>
<dbReference type="eggNOG" id="COG4585">
    <property type="taxonomic scope" value="Bacteria"/>
</dbReference>
<dbReference type="PROSITE" id="PS50109">
    <property type="entry name" value="HIS_KIN"/>
    <property type="match status" value="1"/>
</dbReference>
<keyword evidence="1" id="KW-0808">Transferase</keyword>
<dbReference type="InterPro" id="IPR050482">
    <property type="entry name" value="Sensor_HK_TwoCompSys"/>
</dbReference>
<dbReference type="NCBIfam" id="TIGR00229">
    <property type="entry name" value="sensory_box"/>
    <property type="match status" value="1"/>
</dbReference>
<dbReference type="eggNOG" id="COG0745">
    <property type="taxonomic scope" value="Bacteria"/>
</dbReference>
<dbReference type="CDD" id="cd00156">
    <property type="entry name" value="REC"/>
    <property type="match status" value="1"/>
</dbReference>
<feature type="domain" description="Histidine kinase" evidence="5">
    <location>
        <begin position="310"/>
        <end position="505"/>
    </location>
</feature>
<keyword evidence="2 9" id="KW-0418">Kinase</keyword>
<evidence type="ECO:0000259" key="7">
    <source>
        <dbReference type="PROSITE" id="PS50112"/>
    </source>
</evidence>
<dbReference type="PATRIC" id="fig|1088721.3.peg.3946"/>
<dbReference type="InterPro" id="IPR000700">
    <property type="entry name" value="PAS-assoc_C"/>
</dbReference>
<comment type="caution">
    <text evidence="9">The sequence shown here is derived from an EMBL/GenBank/DDBJ whole genome shotgun (WGS) entry which is preliminary data.</text>
</comment>
<evidence type="ECO:0000256" key="3">
    <source>
        <dbReference type="ARBA" id="ARBA00023012"/>
    </source>
</evidence>
<accession>G6EI37</accession>
<dbReference type="AlphaFoldDB" id="G6EI37"/>
<evidence type="ECO:0000313" key="10">
    <source>
        <dbReference type="Proteomes" id="UP000004030"/>
    </source>
</evidence>
<keyword evidence="4" id="KW-0597">Phosphoprotein</keyword>
<dbReference type="PROSITE" id="PS50113">
    <property type="entry name" value="PAC"/>
    <property type="match status" value="1"/>
</dbReference>
<dbReference type="Gene3D" id="3.30.565.10">
    <property type="entry name" value="Histidine kinase-like ATPase, C-terminal domain"/>
    <property type="match status" value="1"/>
</dbReference>
<evidence type="ECO:0000259" key="5">
    <source>
        <dbReference type="PROSITE" id="PS50109"/>
    </source>
</evidence>
<dbReference type="GO" id="GO:0046983">
    <property type="term" value="F:protein dimerization activity"/>
    <property type="evidence" value="ECO:0007669"/>
    <property type="project" value="InterPro"/>
</dbReference>
<dbReference type="STRING" id="1088721.JI59_02000"/>
<dbReference type="PROSITE" id="PS50110">
    <property type="entry name" value="RESPONSE_REGULATORY"/>
    <property type="match status" value="1"/>
</dbReference>
<dbReference type="SMART" id="SM00448">
    <property type="entry name" value="REC"/>
    <property type="match status" value="1"/>
</dbReference>
<evidence type="ECO:0000259" key="8">
    <source>
        <dbReference type="PROSITE" id="PS50113"/>
    </source>
</evidence>
<feature type="modified residue" description="4-aspartylphosphate" evidence="4">
    <location>
        <position position="72"/>
    </location>
</feature>
<organism evidence="9 10">
    <name type="scientific">Novosphingobium pentaromativorans US6-1</name>
    <dbReference type="NCBI Taxonomy" id="1088721"/>
    <lineage>
        <taxon>Bacteria</taxon>
        <taxon>Pseudomonadati</taxon>
        <taxon>Pseudomonadota</taxon>
        <taxon>Alphaproteobacteria</taxon>
        <taxon>Sphingomonadales</taxon>
        <taxon>Sphingomonadaceae</taxon>
        <taxon>Novosphingobium</taxon>
    </lineage>
</organism>
<feature type="domain" description="PAC" evidence="8">
    <location>
        <begin position="229"/>
        <end position="281"/>
    </location>
</feature>
<dbReference type="Pfam" id="PF02518">
    <property type="entry name" value="HATPase_c"/>
    <property type="match status" value="1"/>
</dbReference>
<name>G6EI37_9SPHN</name>
<gene>
    <name evidence="9" type="ORF">NSU_4008</name>
</gene>
<dbReference type="InterPro" id="IPR011006">
    <property type="entry name" value="CheY-like_superfamily"/>
</dbReference>
<protein>
    <submittedName>
        <fullName evidence="9">Two-component system, NarL family, sensor kinase</fullName>
    </submittedName>
</protein>
<dbReference type="SMART" id="SM00091">
    <property type="entry name" value="PAS"/>
    <property type="match status" value="1"/>
</dbReference>
<dbReference type="SUPFAM" id="SSF55785">
    <property type="entry name" value="PYP-like sensor domain (PAS domain)"/>
    <property type="match status" value="1"/>
</dbReference>
<proteinExistence type="predicted"/>
<dbReference type="OrthoDB" id="9797605at2"/>
<dbReference type="Pfam" id="PF13426">
    <property type="entry name" value="PAS_9"/>
    <property type="match status" value="1"/>
</dbReference>
<dbReference type="InterPro" id="IPR001789">
    <property type="entry name" value="Sig_transdc_resp-reg_receiver"/>
</dbReference>
<dbReference type="InterPro" id="IPR000014">
    <property type="entry name" value="PAS"/>
</dbReference>
<dbReference type="CDD" id="cd00130">
    <property type="entry name" value="PAS"/>
    <property type="match status" value="1"/>
</dbReference>
<dbReference type="GO" id="GO:0000155">
    <property type="term" value="F:phosphorelay sensor kinase activity"/>
    <property type="evidence" value="ECO:0007669"/>
    <property type="project" value="InterPro"/>
</dbReference>
<dbReference type="PANTHER" id="PTHR24421">
    <property type="entry name" value="NITRATE/NITRITE SENSOR PROTEIN NARX-RELATED"/>
    <property type="match status" value="1"/>
</dbReference>
<dbReference type="InterPro" id="IPR035965">
    <property type="entry name" value="PAS-like_dom_sf"/>
</dbReference>
<keyword evidence="10" id="KW-1185">Reference proteome</keyword>
<evidence type="ECO:0000256" key="1">
    <source>
        <dbReference type="ARBA" id="ARBA00022679"/>
    </source>
</evidence>
<evidence type="ECO:0000259" key="6">
    <source>
        <dbReference type="PROSITE" id="PS50110"/>
    </source>
</evidence>
<feature type="domain" description="Response regulatory" evidence="6">
    <location>
        <begin position="23"/>
        <end position="137"/>
    </location>
</feature>
<sequence length="505" mass="55026">MNGLLAGDRDNGPRGHQVEDIGPILLVEDNPGDADFIEEILADQRSQLIHAASLSRASEILRDIAVNAILLDLGLPDGNGIECVHAIRSVASDAPIVVLTGLDEERLALQCLEAGAQDYIPKSDLKGTSLARAIRYAAARTREASERSRAEQLRALLAGIVEASGDAVFSGGPDGTITSWNPAAERIFGYSSAEAIGTRAHDLLRAVDVENAVEQRGVLAVALQDGSVGEHEITLLARDGRQMTLSMVAFGLPDAEGTIQQFGAICRDVTEKRRQEAQMRAQFEMLKIRDRQMRQLTARLNTVREEEQKRIAREVHDELGQLLTALKMDVWWMNRKLEAGTPLADILVPKLNDASELIEATIETVRRIAAELRPSALDVLGLAAAVEDEARRFEMRTGLSAVCRVDESDLPPPEIATAFFRVLQEMLTNIIRHAQASCIRIDFTTTQEDWRLSVSDDGKGFAEIPKEGASLGLLGMRERVELFGGSIRIAPNSPTGAVVSARVPK</sequence>
<reference evidence="9 10" key="1">
    <citation type="journal article" date="2012" name="J. Bacteriol.">
        <title>Genome sequence of benzo(a)pyrene-degrading bacterium Novosphingobium pentaromativorans US6-1.</title>
        <authorList>
            <person name="Luo Y.R."/>
            <person name="Kang S.G."/>
            <person name="Kim S.J."/>
            <person name="Kim M.R."/>
            <person name="Li N."/>
            <person name="Lee J.H."/>
            <person name="Kwon K.K."/>
        </authorList>
    </citation>
    <scope>NUCLEOTIDE SEQUENCE [LARGE SCALE GENOMIC DNA]</scope>
    <source>
        <strain evidence="9 10">US6-1</strain>
    </source>
</reference>
<dbReference type="PANTHER" id="PTHR24421:SF59">
    <property type="entry name" value="OXYGEN SENSOR HISTIDINE KINASE NREB"/>
    <property type="match status" value="1"/>
</dbReference>
<dbReference type="InterPro" id="IPR003594">
    <property type="entry name" value="HATPase_dom"/>
</dbReference>
<dbReference type="PROSITE" id="PS50112">
    <property type="entry name" value="PAS"/>
    <property type="match status" value="1"/>
</dbReference>
<dbReference type="Gene3D" id="3.30.450.20">
    <property type="entry name" value="PAS domain"/>
    <property type="match status" value="1"/>
</dbReference>
<dbReference type="InterPro" id="IPR036890">
    <property type="entry name" value="HATPase_C_sf"/>
</dbReference>
<dbReference type="InterPro" id="IPR005467">
    <property type="entry name" value="His_kinase_dom"/>
</dbReference>
<dbReference type="GO" id="GO:0016020">
    <property type="term" value="C:membrane"/>
    <property type="evidence" value="ECO:0007669"/>
    <property type="project" value="InterPro"/>
</dbReference>
<dbReference type="KEGG" id="npn:JI59_02000"/>
<dbReference type="Pfam" id="PF00072">
    <property type="entry name" value="Response_reg"/>
    <property type="match status" value="1"/>
</dbReference>
<dbReference type="SUPFAM" id="SSF55874">
    <property type="entry name" value="ATPase domain of HSP90 chaperone/DNA topoisomerase II/histidine kinase"/>
    <property type="match status" value="1"/>
</dbReference>
<dbReference type="EMBL" id="AGFM01000063">
    <property type="protein sequence ID" value="EHJ59025.1"/>
    <property type="molecule type" value="Genomic_DNA"/>
</dbReference>